<name>A0A840EIY3_9FLAO</name>
<proteinExistence type="predicted"/>
<evidence type="ECO:0000313" key="2">
    <source>
        <dbReference type="Proteomes" id="UP000553034"/>
    </source>
</evidence>
<dbReference type="RefSeq" id="WP_183476266.1">
    <property type="nucleotide sequence ID" value="NZ_JACIFO010000002.1"/>
</dbReference>
<comment type="caution">
    <text evidence="1">The sequence shown here is derived from an EMBL/GenBank/DDBJ whole genome shotgun (WGS) entry which is preliminary data.</text>
</comment>
<dbReference type="Proteomes" id="UP000553034">
    <property type="component" value="Unassembled WGS sequence"/>
</dbReference>
<sequence length="136" mass="15567">MKSTIIFILSIFFTASTYSQTYKFSKLTILANVETQNGTSNRVLDTKYGSYKIEFEYPSDPQIKKLFTVLEPGKDYNPNYYALIEDSGYVEKGSTIFQKSIYYDTQSSGPVQILTANDKSIIVIFKKDGKILEYKK</sequence>
<dbReference type="AlphaFoldDB" id="A0A840EIY3"/>
<organism evidence="1 2">
    <name type="scientific">Mesonia hippocampi</name>
    <dbReference type="NCBI Taxonomy" id="1628250"/>
    <lineage>
        <taxon>Bacteria</taxon>
        <taxon>Pseudomonadati</taxon>
        <taxon>Bacteroidota</taxon>
        <taxon>Flavobacteriia</taxon>
        <taxon>Flavobacteriales</taxon>
        <taxon>Flavobacteriaceae</taxon>
        <taxon>Mesonia</taxon>
    </lineage>
</organism>
<accession>A0A840EIY3</accession>
<protein>
    <submittedName>
        <fullName evidence="1">Uncharacterized protein</fullName>
    </submittedName>
</protein>
<reference evidence="1 2" key="1">
    <citation type="submission" date="2020-08" db="EMBL/GenBank/DDBJ databases">
        <title>Genomic Encyclopedia of Type Strains, Phase IV (KMG-IV): sequencing the most valuable type-strain genomes for metagenomic binning, comparative biology and taxonomic classification.</title>
        <authorList>
            <person name="Goeker M."/>
        </authorList>
    </citation>
    <scope>NUCLEOTIDE SEQUENCE [LARGE SCALE GENOMIC DNA]</scope>
    <source>
        <strain evidence="1 2">DSM 29568</strain>
    </source>
</reference>
<dbReference type="EMBL" id="JACIFO010000002">
    <property type="protein sequence ID" value="MBB4118339.1"/>
    <property type="molecule type" value="Genomic_DNA"/>
</dbReference>
<evidence type="ECO:0000313" key="1">
    <source>
        <dbReference type="EMBL" id="MBB4118339.1"/>
    </source>
</evidence>
<gene>
    <name evidence="1" type="ORF">GGR32_000613</name>
</gene>
<keyword evidence="2" id="KW-1185">Reference proteome</keyword>